<dbReference type="EMBL" id="LNZH02000085">
    <property type="protein sequence ID" value="OCB91490.1"/>
    <property type="molecule type" value="Genomic_DNA"/>
</dbReference>
<evidence type="ECO:0000313" key="3">
    <source>
        <dbReference type="EMBL" id="OCB91490.1"/>
    </source>
</evidence>
<evidence type="ECO:0000313" key="4">
    <source>
        <dbReference type="Proteomes" id="UP000757232"/>
    </source>
</evidence>
<reference evidence="3" key="1">
    <citation type="submission" date="2016-06" db="EMBL/GenBank/DDBJ databases">
        <title>Draft Genome sequence of the fungus Inonotus baumii.</title>
        <authorList>
            <person name="Zhu H."/>
            <person name="Lin W."/>
        </authorList>
    </citation>
    <scope>NUCLEOTIDE SEQUENCE</scope>
    <source>
        <strain evidence="3">821</strain>
    </source>
</reference>
<feature type="compositionally biased region" description="Basic residues" evidence="1">
    <location>
        <begin position="541"/>
        <end position="551"/>
    </location>
</feature>
<sequence length="641" mass="68729">MRPRRRRSHSRRQIGVIFNPGGGVLLDSGGQRGVAGDNPDQKQQAFSTVPEEQVSSTGHAQPGHHAIPSSSSQPFSSLTISSSVASTYASSTNISQARSTAPLADSSFRSNALTAKPSNSSLSRSGTVTSTMDASQFSASASSAPTVAAASHSIEFYVGIGSIAVVSMACIFSLAAWLLRSRRKGFTCCFSSKHDEDVENQDLGLGLGLYLDTPGNGFDQKVHSTPFPETAYTNSQGNHPYLPALHAASSSPHGYPTTLMRPVAPHSSTDSSVQAPDRLLGPLRVRNYVSGDLPSSGDEAAPSPIREYGVPREPQPYGTQRYLGVEGNGSYMPWAPLNIKSSPVRNQQNIAQSPLRKTEATQAGGEEQNYTLPTPPFGFTRTRKDEERSPSGWGDTLRSSIYAALSGSSEGDSKTDQVGSQALPGSYARSDRWRTVLSSQKAPVADMVTSEDTTPTGHQARASNYPLSGFGHGVATFDSIGLRLRMEERVDSSAASMASSAPLTVSKKHERGSKRSSGYVKPRTMSRENSVYSPHPYTGRRSAKRRPKCAKRASVITQMSMGTRDRPEFLRQPTTDTVTSFSSEASGPSRALTTEELRAKRTMMLRARRKRGMGMSSGTAKRPSGRITHTRESPGAEPSEA</sequence>
<protein>
    <submittedName>
        <fullName evidence="3">Uncharacterized protein</fullName>
    </submittedName>
</protein>
<keyword evidence="2" id="KW-0472">Membrane</keyword>
<keyword evidence="4" id="KW-1185">Reference proteome</keyword>
<dbReference type="OrthoDB" id="3061923at2759"/>
<keyword evidence="2" id="KW-0812">Transmembrane</keyword>
<feature type="region of interest" description="Disordered" evidence="1">
    <location>
        <begin position="350"/>
        <end position="426"/>
    </location>
</feature>
<keyword evidence="2" id="KW-1133">Transmembrane helix</keyword>
<accession>A0A9Q5I4Z4</accession>
<comment type="caution">
    <text evidence="3">The sequence shown here is derived from an EMBL/GenBank/DDBJ whole genome shotgun (WGS) entry which is preliminary data.</text>
</comment>
<feature type="transmembrane region" description="Helical" evidence="2">
    <location>
        <begin position="156"/>
        <end position="179"/>
    </location>
</feature>
<proteinExistence type="predicted"/>
<feature type="compositionally biased region" description="Basic residues" evidence="1">
    <location>
        <begin position="1"/>
        <end position="12"/>
    </location>
</feature>
<dbReference type="Proteomes" id="UP000757232">
    <property type="component" value="Unassembled WGS sequence"/>
</dbReference>
<feature type="compositionally biased region" description="Polar residues" evidence="1">
    <location>
        <begin position="572"/>
        <end position="586"/>
    </location>
</feature>
<dbReference type="AlphaFoldDB" id="A0A9Q5I4Z4"/>
<feature type="region of interest" description="Disordered" evidence="1">
    <location>
        <begin position="438"/>
        <end position="464"/>
    </location>
</feature>
<feature type="region of interest" description="Disordered" evidence="1">
    <location>
        <begin position="291"/>
        <end position="317"/>
    </location>
</feature>
<feature type="compositionally biased region" description="Basic residues" evidence="1">
    <location>
        <begin position="600"/>
        <end position="612"/>
    </location>
</feature>
<gene>
    <name evidence="3" type="ORF">A7U60_g1265</name>
</gene>
<organism evidence="3 4">
    <name type="scientific">Sanghuangporus baumii</name>
    <name type="common">Phellinus baumii</name>
    <dbReference type="NCBI Taxonomy" id="108892"/>
    <lineage>
        <taxon>Eukaryota</taxon>
        <taxon>Fungi</taxon>
        <taxon>Dikarya</taxon>
        <taxon>Basidiomycota</taxon>
        <taxon>Agaricomycotina</taxon>
        <taxon>Agaricomycetes</taxon>
        <taxon>Hymenochaetales</taxon>
        <taxon>Hymenochaetaceae</taxon>
        <taxon>Sanghuangporus</taxon>
    </lineage>
</organism>
<feature type="region of interest" description="Disordered" evidence="1">
    <location>
        <begin position="494"/>
        <end position="641"/>
    </location>
</feature>
<feature type="compositionally biased region" description="Polar residues" evidence="1">
    <location>
        <begin position="406"/>
        <end position="420"/>
    </location>
</feature>
<feature type="region of interest" description="Disordered" evidence="1">
    <location>
        <begin position="1"/>
        <end position="74"/>
    </location>
</feature>
<name>A0A9Q5I4Z4_SANBA</name>
<evidence type="ECO:0000256" key="1">
    <source>
        <dbReference type="SAM" id="MobiDB-lite"/>
    </source>
</evidence>
<evidence type="ECO:0000256" key="2">
    <source>
        <dbReference type="SAM" id="Phobius"/>
    </source>
</evidence>
<feature type="compositionally biased region" description="Polar residues" evidence="1">
    <location>
        <begin position="450"/>
        <end position="464"/>
    </location>
</feature>